<dbReference type="EMBL" id="CP123872">
    <property type="protein sequence ID" value="WND01514.1"/>
    <property type="molecule type" value="Genomic_DNA"/>
</dbReference>
<dbReference type="KEGG" id="tmk:QGN29_08065"/>
<evidence type="ECO:0000313" key="1">
    <source>
        <dbReference type="EMBL" id="WND01514.1"/>
    </source>
</evidence>
<gene>
    <name evidence="1" type="ORF">QGN29_08065</name>
</gene>
<reference evidence="1" key="1">
    <citation type="submission" date="2023-04" db="EMBL/GenBank/DDBJ databases">
        <title>Complete genome sequence of Temperatibacter marinus.</title>
        <authorList>
            <person name="Rong J.-C."/>
            <person name="Yi M.-L."/>
            <person name="Zhao Q."/>
        </authorList>
    </citation>
    <scope>NUCLEOTIDE SEQUENCE</scope>
    <source>
        <strain evidence="1">NBRC 110045</strain>
    </source>
</reference>
<proteinExistence type="predicted"/>
<dbReference type="RefSeq" id="WP_310797342.1">
    <property type="nucleotide sequence ID" value="NZ_CP123872.1"/>
</dbReference>
<evidence type="ECO:0000313" key="2">
    <source>
        <dbReference type="Proteomes" id="UP001268683"/>
    </source>
</evidence>
<dbReference type="Proteomes" id="UP001268683">
    <property type="component" value="Chromosome"/>
</dbReference>
<dbReference type="SUPFAM" id="SSF53850">
    <property type="entry name" value="Periplasmic binding protein-like II"/>
    <property type="match status" value="1"/>
</dbReference>
<protein>
    <submittedName>
        <fullName evidence="1">Uncharacterized protein</fullName>
    </submittedName>
</protein>
<organism evidence="1 2">
    <name type="scientific">Temperatibacter marinus</name>
    <dbReference type="NCBI Taxonomy" id="1456591"/>
    <lineage>
        <taxon>Bacteria</taxon>
        <taxon>Pseudomonadati</taxon>
        <taxon>Pseudomonadota</taxon>
        <taxon>Alphaproteobacteria</taxon>
        <taxon>Kordiimonadales</taxon>
        <taxon>Temperatibacteraceae</taxon>
        <taxon>Temperatibacter</taxon>
    </lineage>
</organism>
<keyword evidence="2" id="KW-1185">Reference proteome</keyword>
<dbReference type="Gene3D" id="3.40.190.10">
    <property type="entry name" value="Periplasmic binding protein-like II"/>
    <property type="match status" value="2"/>
</dbReference>
<accession>A0AA52EFS6</accession>
<sequence>MRVVILYLVGFFIVGLGPAVEGRAAEQKPDDPQETIHVAVGLATVYAHVFEEILRQSNVPFVMQRYDYKQIRKNFIEGKVGMTCCSHPIWRNRPEEVKIQHFTKPIFYAINSYAYHKDIDPSVATFSNANLTFAAIIGWTYTDDIKTKKWKYFKSTKEATEYVHDNENAFTVVNRQDFLRLGLDREFDVTIRGVYERKAIHIRVRDTYKHYIPRMNEVIKKMRKTLQIERIIASEIRKQPE</sequence>
<name>A0AA52EFS6_9PROT</name>
<dbReference type="AlphaFoldDB" id="A0AA52EFS6"/>